<dbReference type="EMBL" id="FP929056">
    <property type="protein sequence ID" value="CBL28948.1"/>
    <property type="molecule type" value="Genomic_DNA"/>
</dbReference>
<dbReference type="CDD" id="cd07033">
    <property type="entry name" value="TPP_PYR_DXS_TK_like"/>
    <property type="match status" value="1"/>
</dbReference>
<name>A0AB94IZ03_9BACT</name>
<dbReference type="Gene3D" id="3.40.50.970">
    <property type="match status" value="1"/>
</dbReference>
<dbReference type="AlphaFoldDB" id="A0AB94IZ03"/>
<dbReference type="GO" id="GO:0004802">
    <property type="term" value="F:transketolase activity"/>
    <property type="evidence" value="ECO:0007669"/>
    <property type="project" value="UniProtKB-EC"/>
</dbReference>
<organism evidence="2 3">
    <name type="scientific">Fretibacterium fastidiosum</name>
    <dbReference type="NCBI Taxonomy" id="651822"/>
    <lineage>
        <taxon>Bacteria</taxon>
        <taxon>Thermotogati</taxon>
        <taxon>Synergistota</taxon>
        <taxon>Synergistia</taxon>
        <taxon>Synergistales</taxon>
        <taxon>Aminobacteriaceae</taxon>
        <taxon>Fretibacterium</taxon>
    </lineage>
</organism>
<proteinExistence type="predicted"/>
<gene>
    <name evidence="2" type="ORF">SY1_22630</name>
</gene>
<dbReference type="InterPro" id="IPR029061">
    <property type="entry name" value="THDP-binding"/>
</dbReference>
<dbReference type="Proteomes" id="UP000008957">
    <property type="component" value="Chromosome"/>
</dbReference>
<dbReference type="InterPro" id="IPR033248">
    <property type="entry name" value="Transketolase_C"/>
</dbReference>
<dbReference type="InterPro" id="IPR009014">
    <property type="entry name" value="Transketo_C/PFOR_II"/>
</dbReference>
<dbReference type="PANTHER" id="PTHR43825:SF1">
    <property type="entry name" value="TRANSKETOLASE-LIKE PYRIMIDINE-BINDING DOMAIN-CONTAINING PROTEIN"/>
    <property type="match status" value="1"/>
</dbReference>
<reference evidence="3" key="1">
    <citation type="submission" date="2010-03" db="EMBL/GenBank/DDBJ databases">
        <title>The genome sequence of Synergistetes sp. SGP1.</title>
        <authorList>
            <consortium name="metaHIT consortium -- http://www.metahit.eu/"/>
            <person name="Pajon A."/>
            <person name="Turner K."/>
            <person name="Parkhill J."/>
            <person name="Wade W."/>
            <person name="Vartoukian S."/>
        </authorList>
    </citation>
    <scope>NUCLEOTIDE SEQUENCE [LARGE SCALE GENOMIC DNA]</scope>
    <source>
        <strain evidence="3">SGP1</strain>
    </source>
</reference>
<dbReference type="Gene3D" id="3.40.50.920">
    <property type="match status" value="1"/>
</dbReference>
<dbReference type="PANTHER" id="PTHR43825">
    <property type="entry name" value="PYRUVATE DEHYDROGENASE E1 COMPONENT"/>
    <property type="match status" value="1"/>
</dbReference>
<evidence type="ECO:0000313" key="3">
    <source>
        <dbReference type="Proteomes" id="UP000008957"/>
    </source>
</evidence>
<dbReference type="InterPro" id="IPR051157">
    <property type="entry name" value="PDH/Transketolase"/>
</dbReference>
<dbReference type="SUPFAM" id="SSF52922">
    <property type="entry name" value="TK C-terminal domain-like"/>
    <property type="match status" value="1"/>
</dbReference>
<dbReference type="RefSeq" id="WP_015557094.1">
    <property type="nucleotide sequence ID" value="NC_021038.1"/>
</dbReference>
<evidence type="ECO:0000259" key="1">
    <source>
        <dbReference type="SMART" id="SM00861"/>
    </source>
</evidence>
<dbReference type="SMART" id="SM00861">
    <property type="entry name" value="Transket_pyr"/>
    <property type="match status" value="1"/>
</dbReference>
<dbReference type="EC" id="2.2.1.1" evidence="2"/>
<protein>
    <submittedName>
        <fullName evidence="2">Transketolase, C-terminal subunit</fullName>
        <ecNumber evidence="2">2.2.1.1</ecNumber>
    </submittedName>
</protein>
<evidence type="ECO:0000313" key="2">
    <source>
        <dbReference type="EMBL" id="CBL28948.1"/>
    </source>
</evidence>
<accession>A0AB94IZ03</accession>
<sequence length="306" mass="32304">MTLRKVYRSFVEEALGHGGEFADVALVGDCAPPLWAGQRPYVPGVGEQGLVLMAAGMAYGGRRVVLSGATSFLLGRAYEQIRSAIALTALPVCIVGYDSGFSAGYEGAARQMLEDVALMRLLPGITLLVPSDRDASVALLREALRRRRPAFLRFAEERDVASGEGHEPLCFSGARTLRPGGDITICACGIMVKEALKAADILAQQGLHAEVIDCCCVSPLPGRSILSSLQKTGCCVVAEEHFLAGGLFESVTALAAQEYPVPVLPVTASGGFGQSGSTQNLRDYYGLTATQVVSAAVQAWARRRVG</sequence>
<feature type="domain" description="Transketolase-like pyrimidine-binding" evidence="1">
    <location>
        <begin position="1"/>
        <end position="162"/>
    </location>
</feature>
<dbReference type="SUPFAM" id="SSF52518">
    <property type="entry name" value="Thiamin diphosphate-binding fold (THDP-binding)"/>
    <property type="match status" value="1"/>
</dbReference>
<dbReference type="InterPro" id="IPR005475">
    <property type="entry name" value="Transketolase-like_Pyr-bd"/>
</dbReference>
<keyword evidence="2" id="KW-0808">Transferase</keyword>
<dbReference type="KEGG" id="sbr:SY1_22630"/>
<dbReference type="Pfam" id="PF02780">
    <property type="entry name" value="Transketolase_C"/>
    <property type="match status" value="1"/>
</dbReference>
<dbReference type="Pfam" id="PF02779">
    <property type="entry name" value="Transket_pyr"/>
    <property type="match status" value="1"/>
</dbReference>
<reference evidence="2 3" key="2">
    <citation type="submission" date="2010-03" db="EMBL/GenBank/DDBJ databases">
        <authorList>
            <person name="Pajon A."/>
        </authorList>
    </citation>
    <scope>NUCLEOTIDE SEQUENCE [LARGE SCALE GENOMIC DNA]</scope>
    <source>
        <strain evidence="2 3">SGP1</strain>
    </source>
</reference>
<keyword evidence="3" id="KW-1185">Reference proteome</keyword>